<protein>
    <submittedName>
        <fullName evidence="1">Uncharacterized protein</fullName>
    </submittedName>
</protein>
<reference evidence="1" key="1">
    <citation type="submission" date="2023-07" db="EMBL/GenBank/DDBJ databases">
        <title>Black Yeasts Isolated from many extreme environments.</title>
        <authorList>
            <person name="Coleine C."/>
            <person name="Stajich J.E."/>
            <person name="Selbmann L."/>
        </authorList>
    </citation>
    <scope>NUCLEOTIDE SEQUENCE</scope>
    <source>
        <strain evidence="1">CCFEE 5714</strain>
    </source>
</reference>
<dbReference type="EMBL" id="JAUTXU010000087">
    <property type="protein sequence ID" value="KAK3710090.1"/>
    <property type="molecule type" value="Genomic_DNA"/>
</dbReference>
<keyword evidence="2" id="KW-1185">Reference proteome</keyword>
<comment type="caution">
    <text evidence="1">The sequence shown here is derived from an EMBL/GenBank/DDBJ whole genome shotgun (WGS) entry which is preliminary data.</text>
</comment>
<accession>A0ACC3N4U9</accession>
<evidence type="ECO:0000313" key="2">
    <source>
        <dbReference type="Proteomes" id="UP001281147"/>
    </source>
</evidence>
<evidence type="ECO:0000313" key="1">
    <source>
        <dbReference type="EMBL" id="KAK3710090.1"/>
    </source>
</evidence>
<dbReference type="Proteomes" id="UP001281147">
    <property type="component" value="Unassembled WGS sequence"/>
</dbReference>
<organism evidence="1 2">
    <name type="scientific">Vermiconidia calcicola</name>
    <dbReference type="NCBI Taxonomy" id="1690605"/>
    <lineage>
        <taxon>Eukaryota</taxon>
        <taxon>Fungi</taxon>
        <taxon>Dikarya</taxon>
        <taxon>Ascomycota</taxon>
        <taxon>Pezizomycotina</taxon>
        <taxon>Dothideomycetes</taxon>
        <taxon>Dothideomycetidae</taxon>
        <taxon>Mycosphaerellales</taxon>
        <taxon>Extremaceae</taxon>
        <taxon>Vermiconidia</taxon>
    </lineage>
</organism>
<gene>
    <name evidence="1" type="ORF">LTR37_010521</name>
</gene>
<name>A0ACC3N4U9_9PEZI</name>
<proteinExistence type="predicted"/>
<sequence length="223" mass="26271">MSGYPYFDNGQQIRDPYESRALRDMMRRDRRDGRGDDEIGDRRPRREDPFGPPMLTLRAPREEQGRRRGSRDESRSPFDMILPNTPPPPLRPHASRRTVDRFGDRFRELPAPNRGGGERMQYDPAGPPRNPFDRYESVADRPYGGGPPPRDPFAPGGNLYTRQQPDGRVPRELQQRYGAVEDPEPRRRDHYQGQIGEPWGIAEQREYQRRRRHEARMRDLDRR</sequence>